<comment type="subcellular location">
    <subcellularLocation>
        <location evidence="1">Periplasm</location>
    </subcellularLocation>
</comment>
<dbReference type="InterPro" id="IPR006311">
    <property type="entry name" value="TAT_signal"/>
</dbReference>
<dbReference type="GO" id="GO:0030288">
    <property type="term" value="C:outer membrane-bounded periplasmic space"/>
    <property type="evidence" value="ECO:0007669"/>
    <property type="project" value="TreeGrafter"/>
</dbReference>
<dbReference type="InterPro" id="IPR039424">
    <property type="entry name" value="SBP_5"/>
</dbReference>
<dbReference type="AlphaFoldDB" id="A0A7S8C5P6"/>
<evidence type="ECO:0000256" key="2">
    <source>
        <dbReference type="ARBA" id="ARBA00005695"/>
    </source>
</evidence>
<dbReference type="Pfam" id="PF00496">
    <property type="entry name" value="SBP_bac_5"/>
    <property type="match status" value="1"/>
</dbReference>
<dbReference type="PROSITE" id="PS51318">
    <property type="entry name" value="TAT"/>
    <property type="match status" value="1"/>
</dbReference>
<protein>
    <submittedName>
        <fullName evidence="5">ABC transporter substrate-binding protein</fullName>
    </submittedName>
</protein>
<dbReference type="PANTHER" id="PTHR30290:SF64">
    <property type="entry name" value="ABC TRANSPORTER PERIPLASMIC BINDING PROTEIN"/>
    <property type="match status" value="1"/>
</dbReference>
<dbReference type="GO" id="GO:1904680">
    <property type="term" value="F:peptide transmembrane transporter activity"/>
    <property type="evidence" value="ECO:0007669"/>
    <property type="project" value="TreeGrafter"/>
</dbReference>
<sequence length="623" mass="69902">MSGPSVTRRCVLKGTGALAALPVLPRMADAAGEDRHGLSAFGDLKYPPDFAHFDYVNPDAPKGGVLSTVPSSWGWNQSPLTFNTLNTLVLKGDAPVGLDIIYDSLMTRATDEPDAVYGLVARSVRISGDGNLYTFLLRPEARFHDGSPLTADDVVFSLLTLKEKGHPAVSQSIRDMVEVSRDGDRAVTVRLADDHSRGLPMLVASLPIVSRAWYETRDFAASTLERPLASGPYKVGAFEPGRFIEYKRAGNYWARDLPVNRGRYNFDIYRVEFFRDRDVAFEAFKAKTYLLREEFSSKSWATQYDFPAIADGRVVQDTIPDNRPSGAQGYFLNTRRPQFSDRRVREALIYAFDFEWANENLFYGLYKRTHSFFQNSDMMAQGEPGEAELALLEPYRGQVPDEVFGEPFSPPVTDGSGRDRGSLRHAKRLLQEAGWTVSDGALRNAAGEPFTIEFLEDDPSFERVTMPYVRRLERLGIQARIRTVDPAQFQSRLKDFDYDVVVRRYAMPQTPDEGIKRFWSSADADVPGSDNLSGIKDPVVDALTETMIRAKTREEMVAAARALDRVLRAGRYWVPHWYKGTHTLAYWDAFERPETKPAYERGIVTTWWSRTGGDAAGDGGARG</sequence>
<evidence type="ECO:0000256" key="3">
    <source>
        <dbReference type="ARBA" id="ARBA00022729"/>
    </source>
</evidence>
<dbReference type="GO" id="GO:0042884">
    <property type="term" value="P:microcin transport"/>
    <property type="evidence" value="ECO:0007669"/>
    <property type="project" value="TreeGrafter"/>
</dbReference>
<dbReference type="CDD" id="cd08497">
    <property type="entry name" value="MbnE-like"/>
    <property type="match status" value="1"/>
</dbReference>
<evidence type="ECO:0000259" key="4">
    <source>
        <dbReference type="Pfam" id="PF00496"/>
    </source>
</evidence>
<dbReference type="PIRSF" id="PIRSF002741">
    <property type="entry name" value="MppA"/>
    <property type="match status" value="1"/>
</dbReference>
<dbReference type="RefSeq" id="WP_213161216.1">
    <property type="nucleotide sequence ID" value="NZ_CP058214.1"/>
</dbReference>
<keyword evidence="6" id="KW-1185">Reference proteome</keyword>
<dbReference type="Proteomes" id="UP000593594">
    <property type="component" value="Chromosome"/>
</dbReference>
<accession>A0A7S8C5P6</accession>
<dbReference type="Gene3D" id="3.40.190.10">
    <property type="entry name" value="Periplasmic binding protein-like II"/>
    <property type="match status" value="1"/>
</dbReference>
<name>A0A7S8C5P6_9HYPH</name>
<dbReference type="GO" id="GO:0043190">
    <property type="term" value="C:ATP-binding cassette (ABC) transporter complex"/>
    <property type="evidence" value="ECO:0007669"/>
    <property type="project" value="InterPro"/>
</dbReference>
<dbReference type="PANTHER" id="PTHR30290">
    <property type="entry name" value="PERIPLASMIC BINDING COMPONENT OF ABC TRANSPORTER"/>
    <property type="match status" value="1"/>
</dbReference>
<dbReference type="GO" id="GO:0015833">
    <property type="term" value="P:peptide transport"/>
    <property type="evidence" value="ECO:0007669"/>
    <property type="project" value="TreeGrafter"/>
</dbReference>
<keyword evidence="3" id="KW-0732">Signal</keyword>
<dbReference type="Gene3D" id="3.10.105.10">
    <property type="entry name" value="Dipeptide-binding Protein, Domain 3"/>
    <property type="match status" value="1"/>
</dbReference>
<proteinExistence type="inferred from homology"/>
<dbReference type="InterPro" id="IPR030678">
    <property type="entry name" value="Peptide/Ni-bd"/>
</dbReference>
<dbReference type="SUPFAM" id="SSF53850">
    <property type="entry name" value="Periplasmic binding protein-like II"/>
    <property type="match status" value="1"/>
</dbReference>
<organism evidence="5 6">
    <name type="scientific">Kaustia mangrovi</name>
    <dbReference type="NCBI Taxonomy" id="2593653"/>
    <lineage>
        <taxon>Bacteria</taxon>
        <taxon>Pseudomonadati</taxon>
        <taxon>Pseudomonadota</taxon>
        <taxon>Alphaproteobacteria</taxon>
        <taxon>Hyphomicrobiales</taxon>
        <taxon>Parvibaculaceae</taxon>
        <taxon>Kaustia</taxon>
    </lineage>
</organism>
<dbReference type="KEGG" id="kmn:HW532_14850"/>
<evidence type="ECO:0000256" key="1">
    <source>
        <dbReference type="ARBA" id="ARBA00004418"/>
    </source>
</evidence>
<dbReference type="InterPro" id="IPR000914">
    <property type="entry name" value="SBP_5_dom"/>
</dbReference>
<evidence type="ECO:0000313" key="6">
    <source>
        <dbReference type="Proteomes" id="UP000593594"/>
    </source>
</evidence>
<reference evidence="5 6" key="1">
    <citation type="submission" date="2020-06" db="EMBL/GenBank/DDBJ databases">
        <title>Genome sequence of 2 isolates from Red Sea Mangroves.</title>
        <authorList>
            <person name="Sefrji F."/>
            <person name="Michoud G."/>
            <person name="Merlino G."/>
            <person name="Daffonchio D."/>
        </authorList>
    </citation>
    <scope>NUCLEOTIDE SEQUENCE [LARGE SCALE GENOMIC DNA]</scope>
    <source>
        <strain evidence="5 6">R1DC25</strain>
    </source>
</reference>
<gene>
    <name evidence="5" type="ORF">HW532_14850</name>
</gene>
<evidence type="ECO:0000313" key="5">
    <source>
        <dbReference type="EMBL" id="QPC43853.1"/>
    </source>
</evidence>
<dbReference type="EMBL" id="CP058214">
    <property type="protein sequence ID" value="QPC43853.1"/>
    <property type="molecule type" value="Genomic_DNA"/>
</dbReference>
<comment type="similarity">
    <text evidence="2">Belongs to the bacterial solute-binding protein 5 family.</text>
</comment>
<feature type="domain" description="Solute-binding protein family 5" evidence="4">
    <location>
        <begin position="116"/>
        <end position="523"/>
    </location>
</feature>